<feature type="compositionally biased region" description="Basic and acidic residues" evidence="1">
    <location>
        <begin position="134"/>
        <end position="144"/>
    </location>
</feature>
<comment type="caution">
    <text evidence="2">The sequence shown here is derived from an EMBL/GenBank/DDBJ whole genome shotgun (WGS) entry which is preliminary data.</text>
</comment>
<sequence length="144" mass="16355">MVFGTPHNTDFEKVVSSSRESVEGGTPTVCPCSGTVRDYENGPPRMIGIKCFLYANDLKLWYTLRPEDSKEEMQQGLNEVVRWAMSMNYALNNGKMFDYRQLRTMGGPHRRVLPAERTDQRSLGVDASESENQSAHRETGAYRD</sequence>
<reference evidence="2" key="1">
    <citation type="submission" date="2024-06" db="EMBL/GenBank/DDBJ databases">
        <authorList>
            <person name="Liu X."/>
            <person name="Lenzi L."/>
            <person name="Haldenby T S."/>
            <person name="Uol C."/>
        </authorList>
    </citation>
    <scope>NUCLEOTIDE SEQUENCE</scope>
</reference>
<evidence type="ECO:0000313" key="3">
    <source>
        <dbReference type="Proteomes" id="UP001497525"/>
    </source>
</evidence>
<evidence type="ECO:0000313" key="2">
    <source>
        <dbReference type="EMBL" id="CAL5142066.1"/>
    </source>
</evidence>
<dbReference type="EMBL" id="CAXLJL010000945">
    <property type="protein sequence ID" value="CAL5142066.1"/>
    <property type="molecule type" value="Genomic_DNA"/>
</dbReference>
<evidence type="ECO:0000256" key="1">
    <source>
        <dbReference type="SAM" id="MobiDB-lite"/>
    </source>
</evidence>
<dbReference type="Proteomes" id="UP001497525">
    <property type="component" value="Unassembled WGS sequence"/>
</dbReference>
<protein>
    <submittedName>
        <fullName evidence="2">Uncharacterized protein</fullName>
    </submittedName>
</protein>
<proteinExistence type="predicted"/>
<accession>A0AAV2U0P5</accession>
<gene>
    <name evidence="2" type="ORF">CDAUBV1_LOCUS17347</name>
</gene>
<feature type="region of interest" description="Disordered" evidence="1">
    <location>
        <begin position="108"/>
        <end position="144"/>
    </location>
</feature>
<dbReference type="AlphaFoldDB" id="A0AAV2U0P5"/>
<name>A0AAV2U0P5_CALDB</name>
<organism evidence="2 3">
    <name type="scientific">Calicophoron daubneyi</name>
    <name type="common">Rumen fluke</name>
    <name type="synonym">Paramphistomum daubneyi</name>
    <dbReference type="NCBI Taxonomy" id="300641"/>
    <lineage>
        <taxon>Eukaryota</taxon>
        <taxon>Metazoa</taxon>
        <taxon>Spiralia</taxon>
        <taxon>Lophotrochozoa</taxon>
        <taxon>Platyhelminthes</taxon>
        <taxon>Trematoda</taxon>
        <taxon>Digenea</taxon>
        <taxon>Plagiorchiida</taxon>
        <taxon>Pronocephalata</taxon>
        <taxon>Paramphistomoidea</taxon>
        <taxon>Paramphistomidae</taxon>
        <taxon>Calicophoron</taxon>
    </lineage>
</organism>